<proteinExistence type="predicted"/>
<organism evidence="4 5">
    <name type="scientific">Parvibaculum sedimenti</name>
    <dbReference type="NCBI Taxonomy" id="2608632"/>
    <lineage>
        <taxon>Bacteria</taxon>
        <taxon>Pseudomonadati</taxon>
        <taxon>Pseudomonadota</taxon>
        <taxon>Alphaproteobacteria</taxon>
        <taxon>Hyphomicrobiales</taxon>
        <taxon>Parvibaculaceae</taxon>
        <taxon>Parvibaculum</taxon>
    </lineage>
</organism>
<dbReference type="AlphaFoldDB" id="A0A6N6VKP6"/>
<dbReference type="Proteomes" id="UP000468901">
    <property type="component" value="Unassembled WGS sequence"/>
</dbReference>
<keyword evidence="1" id="KW-0812">Transmembrane</keyword>
<dbReference type="InterPro" id="IPR019196">
    <property type="entry name" value="ABC_transp_unknown"/>
</dbReference>
<dbReference type="Pfam" id="PF23357">
    <property type="entry name" value="DUF7088"/>
    <property type="match status" value="1"/>
</dbReference>
<feature type="domain" description="ABC-type uncharacterised transport system" evidence="2">
    <location>
        <begin position="182"/>
        <end position="501"/>
    </location>
</feature>
<keyword evidence="1" id="KW-1133">Transmembrane helix</keyword>
<evidence type="ECO:0000313" key="4">
    <source>
        <dbReference type="EMBL" id="KAB7742245.1"/>
    </source>
</evidence>
<feature type="domain" description="DUF7088" evidence="3">
    <location>
        <begin position="47"/>
        <end position="145"/>
    </location>
</feature>
<protein>
    <submittedName>
        <fullName evidence="4">ABC transporter</fullName>
    </submittedName>
</protein>
<keyword evidence="1" id="KW-0472">Membrane</keyword>
<feature type="transmembrane region" description="Helical" evidence="1">
    <location>
        <begin position="616"/>
        <end position="636"/>
    </location>
</feature>
<gene>
    <name evidence="4" type="ORF">F2P47_02975</name>
</gene>
<dbReference type="InterPro" id="IPR055396">
    <property type="entry name" value="DUF7088"/>
</dbReference>
<evidence type="ECO:0000259" key="3">
    <source>
        <dbReference type="Pfam" id="PF23357"/>
    </source>
</evidence>
<evidence type="ECO:0000313" key="5">
    <source>
        <dbReference type="Proteomes" id="UP000468901"/>
    </source>
</evidence>
<reference evidence="4 5" key="1">
    <citation type="submission" date="2019-09" db="EMBL/GenBank/DDBJ databases">
        <title>Parvibaculum sedimenti sp. nov., isolated from sediment.</title>
        <authorList>
            <person name="Wang Y."/>
        </authorList>
    </citation>
    <scope>NUCLEOTIDE SEQUENCE [LARGE SCALE GENOMIC DNA]</scope>
    <source>
        <strain evidence="4 5">HXT-9</strain>
    </source>
</reference>
<feature type="transmembrane region" description="Helical" evidence="1">
    <location>
        <begin position="12"/>
        <end position="32"/>
    </location>
</feature>
<evidence type="ECO:0000256" key="1">
    <source>
        <dbReference type="SAM" id="Phobius"/>
    </source>
</evidence>
<sequence>MQKPMHQNVSRSAYGIATLVLLAVLFLAVNLFSNIVFRSAQVDLTQARLFTLSKGTENVLAKIDEPITLKFFYSESLATDFPQVRAYANRVRDLLEEIRDRSHGKIILEVIDPEPFSEQEDLAMSLGLKGARTTEGEVIYFGLVGTNMVDGIEAVPYFTDERQQYLEYDVTRLIQNLSRPKKPVLGIVTNIPMDTGAGGLVAAMRGQSQPFAIYQELQNRFEINFIEQKFVKVPENVDVLMIAHPKQLDQQTLYAIDQFVMRGGRVLAFVDPHSEVSLTAGPNGQPVQGYTEASDLPTLLKSWGVEYDPRRVIGDRDLAMRVQTNLDARRQTSDYVLWLGVPKTNFDHNDIVTATIDQINMGTVGFLKQEPGATTKFTPLFWSSKDAETYDIDYVKAGHTPDELLSGFKPTGERYVIAARVSGPLKSAFTAAPPPSAEDETKRSDAMEKPLDYMGQTKADANIIVVADSDLLDDRFWVQSSGYGNDRTLEPVADNAKFILSAIDNLMGSDDLISLRARERADRPFVVVDNLRREAERKFLAEQETLKAKITETEQHLAALQTNGAAEAQSGQAADPHEQEEVAKFRTELLQSRKALRDVQRNLRRDIDRLATEIRFVNVALMPILVAIIALVIAILRHRRRKARAIKGA</sequence>
<accession>A0A6N6VKP6</accession>
<keyword evidence="5" id="KW-1185">Reference proteome</keyword>
<comment type="caution">
    <text evidence="4">The sequence shown here is derived from an EMBL/GenBank/DDBJ whole genome shotgun (WGS) entry which is preliminary data.</text>
</comment>
<name>A0A6N6VKP6_9HYPH</name>
<dbReference type="Pfam" id="PF09822">
    <property type="entry name" value="ABC_transp_aux"/>
    <property type="match status" value="1"/>
</dbReference>
<dbReference type="EMBL" id="WESC01000002">
    <property type="protein sequence ID" value="KAB7742245.1"/>
    <property type="molecule type" value="Genomic_DNA"/>
</dbReference>
<evidence type="ECO:0000259" key="2">
    <source>
        <dbReference type="Pfam" id="PF09822"/>
    </source>
</evidence>